<dbReference type="InterPro" id="IPR011614">
    <property type="entry name" value="Catalase_core"/>
</dbReference>
<evidence type="ECO:0000256" key="1">
    <source>
        <dbReference type="ARBA" id="ARBA00005329"/>
    </source>
</evidence>
<name>A0ABQ8RYI5_PERAM</name>
<dbReference type="InterPro" id="IPR018028">
    <property type="entry name" value="Catalase"/>
</dbReference>
<evidence type="ECO:0000256" key="2">
    <source>
        <dbReference type="ARBA" id="ARBA00022559"/>
    </source>
</evidence>
<evidence type="ECO:0000313" key="8">
    <source>
        <dbReference type="EMBL" id="KAJ4426745.1"/>
    </source>
</evidence>
<evidence type="ECO:0000313" key="9">
    <source>
        <dbReference type="Proteomes" id="UP001148838"/>
    </source>
</evidence>
<evidence type="ECO:0000256" key="4">
    <source>
        <dbReference type="ARBA" id="ARBA00022723"/>
    </source>
</evidence>
<dbReference type="Proteomes" id="UP001148838">
    <property type="component" value="Unassembled WGS sequence"/>
</dbReference>
<evidence type="ECO:0000259" key="7">
    <source>
        <dbReference type="SMART" id="SM01060"/>
    </source>
</evidence>
<dbReference type="Pfam" id="PF00199">
    <property type="entry name" value="Catalase"/>
    <property type="match status" value="1"/>
</dbReference>
<keyword evidence="5" id="KW-0560">Oxidoreductase</keyword>
<evidence type="ECO:0000256" key="5">
    <source>
        <dbReference type="ARBA" id="ARBA00023002"/>
    </source>
</evidence>
<dbReference type="SMART" id="SM01060">
    <property type="entry name" value="Catalase"/>
    <property type="match status" value="1"/>
</dbReference>
<dbReference type="InterPro" id="IPR020835">
    <property type="entry name" value="Catalase_sf"/>
</dbReference>
<proteinExistence type="inferred from homology"/>
<accession>A0ABQ8RYI5</accession>
<organism evidence="8 9">
    <name type="scientific">Periplaneta americana</name>
    <name type="common">American cockroach</name>
    <name type="synonym">Blatta americana</name>
    <dbReference type="NCBI Taxonomy" id="6978"/>
    <lineage>
        <taxon>Eukaryota</taxon>
        <taxon>Metazoa</taxon>
        <taxon>Ecdysozoa</taxon>
        <taxon>Arthropoda</taxon>
        <taxon>Hexapoda</taxon>
        <taxon>Insecta</taxon>
        <taxon>Pterygota</taxon>
        <taxon>Neoptera</taxon>
        <taxon>Polyneoptera</taxon>
        <taxon>Dictyoptera</taxon>
        <taxon>Blattodea</taxon>
        <taxon>Blattoidea</taxon>
        <taxon>Blattidae</taxon>
        <taxon>Blattinae</taxon>
        <taxon>Periplaneta</taxon>
    </lineage>
</organism>
<gene>
    <name evidence="8" type="ORF">ANN_26544</name>
</gene>
<comment type="caution">
    <text evidence="8">The sequence shown here is derived from an EMBL/GenBank/DDBJ whole genome shotgun (WGS) entry which is preliminary data.</text>
</comment>
<reference evidence="8 9" key="1">
    <citation type="journal article" date="2022" name="Allergy">
        <title>Genome assembly and annotation of Periplaneta americana reveal a comprehensive cockroach allergen profile.</title>
        <authorList>
            <person name="Wang L."/>
            <person name="Xiong Q."/>
            <person name="Saelim N."/>
            <person name="Wang L."/>
            <person name="Nong W."/>
            <person name="Wan A.T."/>
            <person name="Shi M."/>
            <person name="Liu X."/>
            <person name="Cao Q."/>
            <person name="Hui J.H.L."/>
            <person name="Sookrung N."/>
            <person name="Leung T.F."/>
            <person name="Tungtrongchitr A."/>
            <person name="Tsui S.K.W."/>
        </authorList>
    </citation>
    <scope>NUCLEOTIDE SEQUENCE [LARGE SCALE GENOMIC DNA]</scope>
    <source>
        <strain evidence="8">PWHHKU_190912</strain>
    </source>
</reference>
<dbReference type="PRINTS" id="PR00067">
    <property type="entry name" value="CATALASE"/>
</dbReference>
<keyword evidence="6" id="KW-0408">Iron</keyword>
<keyword evidence="2" id="KW-0575">Peroxidase</keyword>
<comment type="similarity">
    <text evidence="1">Belongs to the catalase family.</text>
</comment>
<dbReference type="Gene3D" id="2.40.180.10">
    <property type="entry name" value="Catalase core domain"/>
    <property type="match status" value="1"/>
</dbReference>
<evidence type="ECO:0000256" key="3">
    <source>
        <dbReference type="ARBA" id="ARBA00022617"/>
    </source>
</evidence>
<feature type="domain" description="Catalase core" evidence="7">
    <location>
        <begin position="1"/>
        <end position="237"/>
    </location>
</feature>
<protein>
    <recommendedName>
        <fullName evidence="7">Catalase core domain-containing protein</fullName>
    </recommendedName>
</protein>
<keyword evidence="9" id="KW-1185">Reference proteome</keyword>
<dbReference type="EMBL" id="JAJSOF020000039">
    <property type="protein sequence ID" value="KAJ4426745.1"/>
    <property type="molecule type" value="Genomic_DNA"/>
</dbReference>
<dbReference type="PANTHER" id="PTHR11465">
    <property type="entry name" value="CATALASE"/>
    <property type="match status" value="1"/>
</dbReference>
<dbReference type="PROSITE" id="PS51402">
    <property type="entry name" value="CATALASE_3"/>
    <property type="match status" value="1"/>
</dbReference>
<dbReference type="SUPFAM" id="SSF56634">
    <property type="entry name" value="Heme-dependent catalase-like"/>
    <property type="match status" value="1"/>
</dbReference>
<sequence length="266" mass="30671">LQDADAYWDFAALRPEVVHALMYVFGDTGTPDGYRHIHGFGGNPYKLVNYAGETQYCKFHLKSNQGLKNLSAERAMELAGSDPDYATRDLYDAIARKNYPSWTLAVQIMKTEEAENFPWIAFDVTKVWPEEQYPLYPVGILTLTQNVKDYFRFVEQAAFSPTRLIPGIELTSDKVLQGRSFIYPQTQMHRLGTNFQDLEVNRPRYSRVVSMERAGAYQQRMDDGYPSYYPTSFTNYMTSSHAAMTRFNLSDTVGRQVIEFTDSWFE</sequence>
<dbReference type="PANTHER" id="PTHR11465:SF9">
    <property type="entry name" value="CATALASE"/>
    <property type="match status" value="1"/>
</dbReference>
<keyword evidence="3" id="KW-0349">Heme</keyword>
<keyword evidence="4" id="KW-0479">Metal-binding</keyword>
<feature type="non-terminal residue" evidence="8">
    <location>
        <position position="1"/>
    </location>
</feature>
<evidence type="ECO:0000256" key="6">
    <source>
        <dbReference type="ARBA" id="ARBA00023004"/>
    </source>
</evidence>